<evidence type="ECO:0000313" key="4">
    <source>
        <dbReference type="Proteomes" id="UP000800039"/>
    </source>
</evidence>
<accession>A0A9P4G7F7</accession>
<dbReference type="Proteomes" id="UP000800039">
    <property type="component" value="Unassembled WGS sequence"/>
</dbReference>
<feature type="coiled-coil region" evidence="1">
    <location>
        <begin position="668"/>
        <end position="744"/>
    </location>
</feature>
<dbReference type="AlphaFoldDB" id="A0A9P4G7F7"/>
<feature type="region of interest" description="Disordered" evidence="2">
    <location>
        <begin position="991"/>
        <end position="1063"/>
    </location>
</feature>
<dbReference type="OrthoDB" id="3945870at2759"/>
<name>A0A9P4G7F7_9PLEO</name>
<protein>
    <submittedName>
        <fullName evidence="3">Uncharacterized protein</fullName>
    </submittedName>
</protein>
<evidence type="ECO:0000313" key="3">
    <source>
        <dbReference type="EMBL" id="KAF1840100.1"/>
    </source>
</evidence>
<keyword evidence="4" id="KW-1185">Reference proteome</keyword>
<dbReference type="Pfam" id="PF12520">
    <property type="entry name" value="DUF3723"/>
    <property type="match status" value="1"/>
</dbReference>
<dbReference type="InterPro" id="IPR022198">
    <property type="entry name" value="DUF3723"/>
</dbReference>
<feature type="coiled-coil region" evidence="1">
    <location>
        <begin position="563"/>
        <end position="618"/>
    </location>
</feature>
<evidence type="ECO:0000256" key="2">
    <source>
        <dbReference type="SAM" id="MobiDB-lite"/>
    </source>
</evidence>
<sequence length="1063" mass="121026">MDIPDADFATAKSTCYRGLVRVALHALDFDHRLAVNKHREVAQQNVKRLEKIFERVGCLRLQEDNVVNAVIPDDDLSVALASRGMTLDELRSVQWPQDAPVLDLRNVKCLSGLHQTPKPILIRIVESYSNEEKPSDGEIFRKIRLYHREGNEEAENRWWSRLDKSKPKDLRQLLKRTKLALKFDALIDMPGLWAKVQIGALHRLLVLKCDEEMIEYLSHVVEAWKGFLRCGQTTLPFSVVDTATVQNLELLVPKYSDIDKESVVDLMERRVIFPSQVDQRIRKNLVDNICAFPGAIPSLRTFFEMLKYLEPICEALRQLLGENLKNTIRSSLMGRFFAPAKTLVQASETEDVEIKPTINKETKAMIAYTELWAFCGRHSDGLTAFTPRKEVSGAKPRVNGPNPVIWQHLARFAISRGFRIPHAEALVEKEGDFQSQLALEYLQKANPTTPRFSSAHVQQVLVASQVEDTARSSDRFDTDTEHMNIDRRSGRPFARVFAKDKEILFFPRIYDTTPCKHASLSLMRHDLYSRIFGRFEFQIDDFGPPTSVLTMTEAMDIDTPSDSVELLLRCEALKEENRNLQVQRDEIERKYTTDHNRLEQLKKDLAIARERIESTNSKYDQVNTLYLRLKQTPNDTAELLLRYEALHEENRSLLFQRDALEGKYTADCSDLRNNLTNAQERIERATFEYDQINTLYLGLKQKHSTCQATIDHLRNKAPDMTKRKKKLESRRAQIQQERNDVQQSSESNALIRIESAAASVEFLEGNDELILEDQRPCEWNSCYNGEQHEIFIALSNAADGNMRGYSYLLSQDPLEAITSIEKLLREAKERFSQSQYGAMTILGKHLTPMTPTYLLQCLAQTRTIFIGPSSILAAYNTGTALMKASSLQGPSTIAEVTRGIRRQRDDSDDDDERLETITASTTDGRIIRYAKTKLTEKRRLLEAEPEEVVGEMRLLEPAPAPAPEAVAEEARLIEPAPPKVVKDRWILKPAPDAAEEGRLLEPAPGAEERDAAEATSTTSVRPAWAPLDSNMQSKTVLKKKRRKFPGMFNANDSVSDSDSDSQH</sequence>
<proteinExistence type="predicted"/>
<dbReference type="EMBL" id="ML976620">
    <property type="protein sequence ID" value="KAF1840100.1"/>
    <property type="molecule type" value="Genomic_DNA"/>
</dbReference>
<dbReference type="GeneID" id="63853477"/>
<dbReference type="RefSeq" id="XP_040782663.1">
    <property type="nucleotide sequence ID" value="XM_040936227.1"/>
</dbReference>
<reference evidence="3" key="1">
    <citation type="submission" date="2020-01" db="EMBL/GenBank/DDBJ databases">
        <authorList>
            <consortium name="DOE Joint Genome Institute"/>
            <person name="Haridas S."/>
            <person name="Albert R."/>
            <person name="Binder M."/>
            <person name="Bloem J."/>
            <person name="Labutti K."/>
            <person name="Salamov A."/>
            <person name="Andreopoulos B."/>
            <person name="Baker S.E."/>
            <person name="Barry K."/>
            <person name="Bills G."/>
            <person name="Bluhm B.H."/>
            <person name="Cannon C."/>
            <person name="Castanera R."/>
            <person name="Culley D.E."/>
            <person name="Daum C."/>
            <person name="Ezra D."/>
            <person name="Gonzalez J.B."/>
            <person name="Henrissat B."/>
            <person name="Kuo A."/>
            <person name="Liang C."/>
            <person name="Lipzen A."/>
            <person name="Lutzoni F."/>
            <person name="Magnuson J."/>
            <person name="Mondo S."/>
            <person name="Nolan M."/>
            <person name="Ohm R."/>
            <person name="Pangilinan J."/>
            <person name="Park H.-J."/>
            <person name="Ramirez L."/>
            <person name="Alfaro M."/>
            <person name="Sun H."/>
            <person name="Tritt A."/>
            <person name="Yoshinaga Y."/>
            <person name="Zwiers L.-H."/>
            <person name="Turgeon B.G."/>
            <person name="Goodwin S.B."/>
            <person name="Spatafora J.W."/>
            <person name="Crous P.W."/>
            <person name="Grigoriev I.V."/>
        </authorList>
    </citation>
    <scope>NUCLEOTIDE SEQUENCE</scope>
    <source>
        <strain evidence="3">CBS 394.84</strain>
    </source>
</reference>
<gene>
    <name evidence="3" type="ORF">K460DRAFT_399124</name>
</gene>
<comment type="caution">
    <text evidence="3">The sequence shown here is derived from an EMBL/GenBank/DDBJ whole genome shotgun (WGS) entry which is preliminary data.</text>
</comment>
<organism evidence="3 4">
    <name type="scientific">Cucurbitaria berberidis CBS 394.84</name>
    <dbReference type="NCBI Taxonomy" id="1168544"/>
    <lineage>
        <taxon>Eukaryota</taxon>
        <taxon>Fungi</taxon>
        <taxon>Dikarya</taxon>
        <taxon>Ascomycota</taxon>
        <taxon>Pezizomycotina</taxon>
        <taxon>Dothideomycetes</taxon>
        <taxon>Pleosporomycetidae</taxon>
        <taxon>Pleosporales</taxon>
        <taxon>Pleosporineae</taxon>
        <taxon>Cucurbitariaceae</taxon>
        <taxon>Cucurbitaria</taxon>
    </lineage>
</organism>
<keyword evidence="1" id="KW-0175">Coiled coil</keyword>
<evidence type="ECO:0000256" key="1">
    <source>
        <dbReference type="SAM" id="Coils"/>
    </source>
</evidence>